<dbReference type="Gramene" id="AUR62011654-RA">
    <property type="protein sequence ID" value="AUR62011654-RA:cds"/>
    <property type="gene ID" value="AUR62011654"/>
</dbReference>
<dbReference type="AlphaFoldDB" id="A0A803LEP8"/>
<proteinExistence type="predicted"/>
<keyword evidence="3" id="KW-1185">Reference proteome</keyword>
<dbReference type="Proteomes" id="UP000596660">
    <property type="component" value="Unplaced"/>
</dbReference>
<dbReference type="InterPro" id="IPR006566">
    <property type="entry name" value="FBD"/>
</dbReference>
<accession>A0A803LEP8</accession>
<name>A0A803LEP8_CHEQI</name>
<feature type="domain" description="FBD" evidence="1">
    <location>
        <begin position="34"/>
        <end position="106"/>
    </location>
</feature>
<evidence type="ECO:0000313" key="2">
    <source>
        <dbReference type="EnsemblPlants" id="AUR62011654-RA:cds"/>
    </source>
</evidence>
<dbReference type="EnsemblPlants" id="AUR62011654-RA">
    <property type="protein sequence ID" value="AUR62011654-RA:cds"/>
    <property type="gene ID" value="AUR62011654"/>
</dbReference>
<organism evidence="2 3">
    <name type="scientific">Chenopodium quinoa</name>
    <name type="common">Quinoa</name>
    <dbReference type="NCBI Taxonomy" id="63459"/>
    <lineage>
        <taxon>Eukaryota</taxon>
        <taxon>Viridiplantae</taxon>
        <taxon>Streptophyta</taxon>
        <taxon>Embryophyta</taxon>
        <taxon>Tracheophyta</taxon>
        <taxon>Spermatophyta</taxon>
        <taxon>Magnoliopsida</taxon>
        <taxon>eudicotyledons</taxon>
        <taxon>Gunneridae</taxon>
        <taxon>Pentapetalae</taxon>
        <taxon>Caryophyllales</taxon>
        <taxon>Chenopodiaceae</taxon>
        <taxon>Chenopodioideae</taxon>
        <taxon>Atripliceae</taxon>
        <taxon>Chenopodium</taxon>
    </lineage>
</organism>
<dbReference type="OMA" id="RLATNEC"/>
<dbReference type="Pfam" id="PF08387">
    <property type="entry name" value="FBD"/>
    <property type="match status" value="1"/>
</dbReference>
<sequence length="108" mass="12413">MLENLVFPGGLSLHKLNFYYDHTSFWSDLETSSSCLSSHLKTITIASFHGKVDEVLNITKYLLRYGKVLTKLILCCKLKSKKEYTEIKELFMIGRLASKECSLDLMIE</sequence>
<dbReference type="SMART" id="SM00579">
    <property type="entry name" value="FBD"/>
    <property type="match status" value="1"/>
</dbReference>
<protein>
    <recommendedName>
        <fullName evidence="1">FBD domain-containing protein</fullName>
    </recommendedName>
</protein>
<evidence type="ECO:0000313" key="3">
    <source>
        <dbReference type="Proteomes" id="UP000596660"/>
    </source>
</evidence>
<reference evidence="2" key="2">
    <citation type="submission" date="2021-03" db="UniProtKB">
        <authorList>
            <consortium name="EnsemblPlants"/>
        </authorList>
    </citation>
    <scope>IDENTIFICATION</scope>
</reference>
<evidence type="ECO:0000259" key="1">
    <source>
        <dbReference type="SMART" id="SM00579"/>
    </source>
</evidence>
<reference evidence="2" key="1">
    <citation type="journal article" date="2017" name="Nature">
        <title>The genome of Chenopodium quinoa.</title>
        <authorList>
            <person name="Jarvis D.E."/>
            <person name="Ho Y.S."/>
            <person name="Lightfoot D.J."/>
            <person name="Schmoeckel S.M."/>
            <person name="Li B."/>
            <person name="Borm T.J.A."/>
            <person name="Ohyanagi H."/>
            <person name="Mineta K."/>
            <person name="Michell C.T."/>
            <person name="Saber N."/>
            <person name="Kharbatia N.M."/>
            <person name="Rupper R.R."/>
            <person name="Sharp A.R."/>
            <person name="Dally N."/>
            <person name="Boughton B.A."/>
            <person name="Woo Y.H."/>
            <person name="Gao G."/>
            <person name="Schijlen E.G.W.M."/>
            <person name="Guo X."/>
            <person name="Momin A.A."/>
            <person name="Negrao S."/>
            <person name="Al-Babili S."/>
            <person name="Gehring C."/>
            <person name="Roessner U."/>
            <person name="Jung C."/>
            <person name="Murphy K."/>
            <person name="Arold S.T."/>
            <person name="Gojobori T."/>
            <person name="van der Linden C.G."/>
            <person name="van Loo E.N."/>
            <person name="Jellen E.N."/>
            <person name="Maughan P.J."/>
            <person name="Tester M."/>
        </authorList>
    </citation>
    <scope>NUCLEOTIDE SEQUENCE [LARGE SCALE GENOMIC DNA]</scope>
    <source>
        <strain evidence="2">cv. PI 614886</strain>
    </source>
</reference>